<reference evidence="1 2" key="1">
    <citation type="journal article" date="2013" name="ISME J.">
        <title>A metabolic model for members of the genus Tetrasphaera involved in enhanced biological phosphorus removal.</title>
        <authorList>
            <person name="Kristiansen R."/>
            <person name="Nguyen H.T.T."/>
            <person name="Saunders A.M."/>
            <person name="Nielsen J.L."/>
            <person name="Wimmer R."/>
            <person name="Le V.Q."/>
            <person name="McIlroy S.J."/>
            <person name="Petrovski S."/>
            <person name="Seviour R.J."/>
            <person name="Calteau A."/>
            <person name="Nielsen K.L."/>
            <person name="Nielsen P.H."/>
        </authorList>
    </citation>
    <scope>NUCLEOTIDE SEQUENCE [LARGE SCALE GENOMIC DNA]</scope>
    <source>
        <strain evidence="1 2">Ben110</strain>
    </source>
</reference>
<dbReference type="EMBL" id="CAJA01000014">
    <property type="protein sequence ID" value="CCH71815.1"/>
    <property type="molecule type" value="Genomic_DNA"/>
</dbReference>
<dbReference type="STRING" id="1193182.BN11_1100004"/>
<keyword evidence="2" id="KW-1185">Reference proteome</keyword>
<comment type="caution">
    <text evidence="1">The sequence shown here is derived from an EMBL/GenBank/DDBJ whole genome shotgun (WGS) entry which is preliminary data.</text>
</comment>
<evidence type="ECO:0000313" key="1">
    <source>
        <dbReference type="EMBL" id="CCH71815.1"/>
    </source>
</evidence>
<dbReference type="Proteomes" id="UP000035763">
    <property type="component" value="Unassembled WGS sequence"/>
</dbReference>
<dbReference type="PROSITE" id="PS51257">
    <property type="entry name" value="PROKAR_LIPOPROTEIN"/>
    <property type="match status" value="1"/>
</dbReference>
<gene>
    <name evidence="1" type="ORF">BN11_1100004</name>
</gene>
<organism evidence="1 2">
    <name type="scientific">Nostocoides australiense Ben110</name>
    <dbReference type="NCBI Taxonomy" id="1193182"/>
    <lineage>
        <taxon>Bacteria</taxon>
        <taxon>Bacillati</taxon>
        <taxon>Actinomycetota</taxon>
        <taxon>Actinomycetes</taxon>
        <taxon>Micrococcales</taxon>
        <taxon>Intrasporangiaceae</taxon>
        <taxon>Nostocoides</taxon>
    </lineage>
</organism>
<protein>
    <recommendedName>
        <fullName evidence="3">Lipoprotein</fullName>
    </recommendedName>
</protein>
<evidence type="ECO:0000313" key="2">
    <source>
        <dbReference type="Proteomes" id="UP000035763"/>
    </source>
</evidence>
<dbReference type="RefSeq" id="WP_157044049.1">
    <property type="nucleotide sequence ID" value="NZ_HG764815.1"/>
</dbReference>
<proteinExistence type="predicted"/>
<evidence type="ECO:0008006" key="3">
    <source>
        <dbReference type="Google" id="ProtNLM"/>
    </source>
</evidence>
<name>W6JTQ6_9MICO</name>
<dbReference type="AlphaFoldDB" id="W6JTQ6"/>
<sequence>MSVRSVAVVAGVLVATASCGSIRDDAPVRASSVSPITSALTASASSREPVGGFERFSYGEAVEFLPPPASLQELRARTSVIVKARIAHVVFVDEVGDEGARDRIFGWKLSNLQIVSGKLVDATADVVVPMLMSLPEGDVSEQLLSLNESLPTGEALFFLHTMTLPNPADKPKPDAPPMPTSPDARLYTPAHAFAILVEDSERNRVYSAVVEGTVWAESGFLAEVSNFSTLDDLCRELA</sequence>
<accession>W6JTQ6</accession>